<dbReference type="RefSeq" id="WP_045748978.1">
    <property type="nucleotide sequence ID" value="NZ_FUZK01000005.1"/>
</dbReference>
<evidence type="ECO:0000313" key="3">
    <source>
        <dbReference type="EMBL" id="CDR30425.1"/>
    </source>
</evidence>
<dbReference type="KEGG" id="aoc:Aocu_03520"/>
<accession>A0A061A959</accession>
<dbReference type="InParanoid" id="A0A061A959"/>
<gene>
    <name evidence="3" type="ORF">Aocu_03520</name>
</gene>
<proteinExistence type="predicted"/>
<dbReference type="AlphaFoldDB" id="A0A061A959"/>
<reference evidence="4" key="1">
    <citation type="submission" date="2014-05" db="EMBL/GenBank/DDBJ databases">
        <authorList>
            <person name="Kube M."/>
        </authorList>
    </citation>
    <scope>NUCLEOTIDE SEQUENCE [LARGE SCALE GENOMIC DNA]</scope>
</reference>
<name>A0A061A959_9MOLU</name>
<organism evidence="3 4">
    <name type="scientific">Acholeplasma oculi</name>
    <dbReference type="NCBI Taxonomy" id="35623"/>
    <lineage>
        <taxon>Bacteria</taxon>
        <taxon>Bacillati</taxon>
        <taxon>Mycoplasmatota</taxon>
        <taxon>Mollicutes</taxon>
        <taxon>Acholeplasmatales</taxon>
        <taxon>Acholeplasmataceae</taxon>
        <taxon>Acholeplasma</taxon>
    </lineage>
</organism>
<dbReference type="STRING" id="35623.Aocu_03520"/>
<evidence type="ECO:0000256" key="1">
    <source>
        <dbReference type="SAM" id="Phobius"/>
    </source>
</evidence>
<dbReference type="Pfam" id="PF09851">
    <property type="entry name" value="SHOCT"/>
    <property type="match status" value="1"/>
</dbReference>
<evidence type="ECO:0000259" key="2">
    <source>
        <dbReference type="Pfam" id="PF09851"/>
    </source>
</evidence>
<keyword evidence="1" id="KW-1133">Transmembrane helix</keyword>
<sequence length="125" mass="14272">MNKTYLTVAQVFAIIGGIIYCFMFFLIFPLILAFFNFRAATIMDKAKNGMASRDQVRSYGIYLLFTTYVIGGIFAIIAAESKVGTDAPLVQSTEQKLQELETLYEKGMISKEEYEIRRKRIIETL</sequence>
<feature type="transmembrane region" description="Helical" evidence="1">
    <location>
        <begin position="58"/>
        <end position="79"/>
    </location>
</feature>
<keyword evidence="1" id="KW-0472">Membrane</keyword>
<dbReference type="EMBL" id="LK028559">
    <property type="protein sequence ID" value="CDR30425.1"/>
    <property type="molecule type" value="Genomic_DNA"/>
</dbReference>
<evidence type="ECO:0000313" key="4">
    <source>
        <dbReference type="Proteomes" id="UP000032434"/>
    </source>
</evidence>
<dbReference type="HOGENOM" id="CLU_1792257_0_0_14"/>
<dbReference type="InterPro" id="IPR018649">
    <property type="entry name" value="SHOCT"/>
</dbReference>
<keyword evidence="1" id="KW-0812">Transmembrane</keyword>
<dbReference type="OrthoDB" id="384923at2"/>
<dbReference type="Proteomes" id="UP000032434">
    <property type="component" value="Chromosome 1"/>
</dbReference>
<protein>
    <recommendedName>
        <fullName evidence="2">SHOCT domain-containing protein</fullName>
    </recommendedName>
</protein>
<dbReference type="PATRIC" id="fig|35623.3.peg.352"/>
<feature type="domain" description="SHOCT" evidence="2">
    <location>
        <begin position="96"/>
        <end position="121"/>
    </location>
</feature>
<keyword evidence="4" id="KW-1185">Reference proteome</keyword>
<feature type="transmembrane region" description="Helical" evidence="1">
    <location>
        <begin position="12"/>
        <end position="37"/>
    </location>
</feature>